<keyword evidence="1" id="KW-0732">Signal</keyword>
<feature type="chain" id="PRO_5045235512" evidence="1">
    <location>
        <begin position="17"/>
        <end position="416"/>
    </location>
</feature>
<organism evidence="2 3">
    <name type="scientific">Chitinophaga alhagiae</name>
    <dbReference type="NCBI Taxonomy" id="2203219"/>
    <lineage>
        <taxon>Bacteria</taxon>
        <taxon>Pseudomonadati</taxon>
        <taxon>Bacteroidota</taxon>
        <taxon>Chitinophagia</taxon>
        <taxon>Chitinophagales</taxon>
        <taxon>Chitinophagaceae</taxon>
        <taxon>Chitinophaga</taxon>
    </lineage>
</organism>
<evidence type="ECO:0000313" key="3">
    <source>
        <dbReference type="Proteomes" id="UP000246099"/>
    </source>
</evidence>
<evidence type="ECO:0000256" key="1">
    <source>
        <dbReference type="SAM" id="SignalP"/>
    </source>
</evidence>
<keyword evidence="3" id="KW-1185">Reference proteome</keyword>
<dbReference type="Proteomes" id="UP000246099">
    <property type="component" value="Chromosome"/>
</dbReference>
<accession>A0ABN5LM99</accession>
<feature type="signal peptide" evidence="1">
    <location>
        <begin position="1"/>
        <end position="16"/>
    </location>
</feature>
<dbReference type="EMBL" id="CP029600">
    <property type="protein sequence ID" value="AWO00501.1"/>
    <property type="molecule type" value="Genomic_DNA"/>
</dbReference>
<evidence type="ECO:0000313" key="2">
    <source>
        <dbReference type="EMBL" id="AWO00501.1"/>
    </source>
</evidence>
<sequence>MIPFLFLTCLAGSAAAQNGDLFSSVAMRFLSYPANYLKPLDTLLSFQSTIGKDARMRPRFFNELATYSSFIGNYRDALRYYDSAGFREQVPASPSGPDAFSGYRPASARQTIIRMAASRQVTIINEAHHVPYHRLFTKSLLQELYNAGYRYLALETLGSFDDELNNRKYPVAKDGYYSHEPLYADMVRTALNIGYRLVSYEFNGSCTGREDCIMKREQHQAEQLHQVLQKDPAAKMLVHVGYSHLREAPLNGIEWMAARFKKLSGIDPLTINQEFMRETFNPALQHPAYNTAMKLFKLQEPSVFVKADSLWNFAPADRSCDILVFHPPYGMAQGRPDYYRLDATRKPVTVRLKKAYDHVMIQAYIAAEKDAGRLPADQLLLERGNEARLMLAAGEYDVVVRDGEGEILEIKTVTVQ</sequence>
<proteinExistence type="predicted"/>
<gene>
    <name evidence="2" type="ORF">DLD77_01655</name>
</gene>
<name>A0ABN5LM99_9BACT</name>
<reference evidence="2 3" key="1">
    <citation type="submission" date="2018-05" db="EMBL/GenBank/DDBJ databases">
        <title>Chitinophaga sp. nov., isolated from rhizosphere soil of Alhagi.</title>
        <authorList>
            <person name="Liu Y."/>
        </authorList>
    </citation>
    <scope>NUCLEOTIDE SEQUENCE [LARGE SCALE GENOMIC DNA]</scope>
    <source>
        <strain evidence="2 3">T22</strain>
    </source>
</reference>
<protein>
    <submittedName>
        <fullName evidence="2">Uncharacterized protein</fullName>
    </submittedName>
</protein>